<dbReference type="PANTHER" id="PTHR46115">
    <property type="entry name" value="THIOREDOXIN-LIKE PROTEIN 1"/>
    <property type="match status" value="1"/>
</dbReference>
<feature type="domain" description="Thioredoxin" evidence="4">
    <location>
        <begin position="13"/>
        <end position="135"/>
    </location>
</feature>
<evidence type="ECO:0000256" key="1">
    <source>
        <dbReference type="ARBA" id="ARBA00008987"/>
    </source>
</evidence>
<name>A0A1L9SS97_9EURO</name>
<comment type="similarity">
    <text evidence="1">Belongs to the thioredoxin family.</text>
</comment>
<dbReference type="PRINTS" id="PR00421">
    <property type="entry name" value="THIOREDOXIN"/>
</dbReference>
<dbReference type="InterPro" id="IPR017937">
    <property type="entry name" value="Thioredoxin_CS"/>
</dbReference>
<organism evidence="5 6">
    <name type="scientific">Penicilliopsis zonata CBS 506.65</name>
    <dbReference type="NCBI Taxonomy" id="1073090"/>
    <lineage>
        <taxon>Eukaryota</taxon>
        <taxon>Fungi</taxon>
        <taxon>Dikarya</taxon>
        <taxon>Ascomycota</taxon>
        <taxon>Pezizomycotina</taxon>
        <taxon>Eurotiomycetes</taxon>
        <taxon>Eurotiomycetidae</taxon>
        <taxon>Eurotiales</taxon>
        <taxon>Aspergillaceae</taxon>
        <taxon>Penicilliopsis</taxon>
    </lineage>
</organism>
<dbReference type="AlphaFoldDB" id="A0A1L9SS97"/>
<evidence type="ECO:0000256" key="3">
    <source>
        <dbReference type="SAM" id="SignalP"/>
    </source>
</evidence>
<dbReference type="STRING" id="1073090.A0A1L9SS97"/>
<dbReference type="PROSITE" id="PS00194">
    <property type="entry name" value="THIOREDOXIN_1"/>
    <property type="match status" value="1"/>
</dbReference>
<dbReference type="VEuPathDB" id="FungiDB:ASPZODRAFT_13178"/>
<accession>A0A1L9SS97</accession>
<reference evidence="6" key="1">
    <citation type="journal article" date="2017" name="Genome Biol.">
        <title>Comparative genomics reveals high biological diversity and specific adaptations in the industrially and medically important fungal genus Aspergillus.</title>
        <authorList>
            <person name="de Vries R.P."/>
            <person name="Riley R."/>
            <person name="Wiebenga A."/>
            <person name="Aguilar-Osorio G."/>
            <person name="Amillis S."/>
            <person name="Uchima C.A."/>
            <person name="Anderluh G."/>
            <person name="Asadollahi M."/>
            <person name="Askin M."/>
            <person name="Barry K."/>
            <person name="Battaglia E."/>
            <person name="Bayram O."/>
            <person name="Benocci T."/>
            <person name="Braus-Stromeyer S.A."/>
            <person name="Caldana C."/>
            <person name="Canovas D."/>
            <person name="Cerqueira G.C."/>
            <person name="Chen F."/>
            <person name="Chen W."/>
            <person name="Choi C."/>
            <person name="Clum A."/>
            <person name="Dos Santos R.A."/>
            <person name="Damasio A.R."/>
            <person name="Diallinas G."/>
            <person name="Emri T."/>
            <person name="Fekete E."/>
            <person name="Flipphi M."/>
            <person name="Freyberg S."/>
            <person name="Gallo A."/>
            <person name="Gournas C."/>
            <person name="Habgood R."/>
            <person name="Hainaut M."/>
            <person name="Harispe M.L."/>
            <person name="Henrissat B."/>
            <person name="Hilden K.S."/>
            <person name="Hope R."/>
            <person name="Hossain A."/>
            <person name="Karabika E."/>
            <person name="Karaffa L."/>
            <person name="Karanyi Z."/>
            <person name="Krasevec N."/>
            <person name="Kuo A."/>
            <person name="Kusch H."/>
            <person name="LaButti K."/>
            <person name="Lagendijk E.L."/>
            <person name="Lapidus A."/>
            <person name="Levasseur A."/>
            <person name="Lindquist E."/>
            <person name="Lipzen A."/>
            <person name="Logrieco A.F."/>
            <person name="MacCabe A."/>
            <person name="Maekelae M.R."/>
            <person name="Malavazi I."/>
            <person name="Melin P."/>
            <person name="Meyer V."/>
            <person name="Mielnichuk N."/>
            <person name="Miskei M."/>
            <person name="Molnar A.P."/>
            <person name="Mule G."/>
            <person name="Ngan C.Y."/>
            <person name="Orejas M."/>
            <person name="Orosz E."/>
            <person name="Ouedraogo J.P."/>
            <person name="Overkamp K.M."/>
            <person name="Park H.-S."/>
            <person name="Perrone G."/>
            <person name="Piumi F."/>
            <person name="Punt P.J."/>
            <person name="Ram A.F."/>
            <person name="Ramon A."/>
            <person name="Rauscher S."/>
            <person name="Record E."/>
            <person name="Riano-Pachon D.M."/>
            <person name="Robert V."/>
            <person name="Roehrig J."/>
            <person name="Ruller R."/>
            <person name="Salamov A."/>
            <person name="Salih N.S."/>
            <person name="Samson R.A."/>
            <person name="Sandor E."/>
            <person name="Sanguinetti M."/>
            <person name="Schuetze T."/>
            <person name="Sepcic K."/>
            <person name="Shelest E."/>
            <person name="Sherlock G."/>
            <person name="Sophianopoulou V."/>
            <person name="Squina F.M."/>
            <person name="Sun H."/>
            <person name="Susca A."/>
            <person name="Todd R.B."/>
            <person name="Tsang A."/>
            <person name="Unkles S.E."/>
            <person name="van de Wiele N."/>
            <person name="van Rossen-Uffink D."/>
            <person name="Oliveira J.V."/>
            <person name="Vesth T.C."/>
            <person name="Visser J."/>
            <person name="Yu J.-H."/>
            <person name="Zhou M."/>
            <person name="Andersen M.R."/>
            <person name="Archer D.B."/>
            <person name="Baker S.E."/>
            <person name="Benoit I."/>
            <person name="Brakhage A.A."/>
            <person name="Braus G.H."/>
            <person name="Fischer R."/>
            <person name="Frisvad J.C."/>
            <person name="Goldman G.H."/>
            <person name="Houbraken J."/>
            <person name="Oakley B."/>
            <person name="Pocsi I."/>
            <person name="Scazzocchio C."/>
            <person name="Seiboth B."/>
            <person name="vanKuyk P.A."/>
            <person name="Wortman J."/>
            <person name="Dyer P.S."/>
            <person name="Grigoriev I.V."/>
        </authorList>
    </citation>
    <scope>NUCLEOTIDE SEQUENCE [LARGE SCALE GENOMIC DNA]</scope>
    <source>
        <strain evidence="6">CBS 506.65</strain>
    </source>
</reference>
<keyword evidence="3" id="KW-0732">Signal</keyword>
<dbReference type="InterPro" id="IPR036249">
    <property type="entry name" value="Thioredoxin-like_sf"/>
</dbReference>
<dbReference type="Pfam" id="PF00085">
    <property type="entry name" value="Thioredoxin"/>
    <property type="match status" value="1"/>
</dbReference>
<keyword evidence="2" id="KW-1015">Disulfide bond</keyword>
<dbReference type="PROSITE" id="PS51352">
    <property type="entry name" value="THIOREDOXIN_2"/>
    <property type="match status" value="1"/>
</dbReference>
<protein>
    <recommendedName>
        <fullName evidence="4">Thioredoxin domain-containing protein</fullName>
    </recommendedName>
</protein>
<proteinExistence type="inferred from homology"/>
<dbReference type="SUPFAM" id="SSF52833">
    <property type="entry name" value="Thioredoxin-like"/>
    <property type="match status" value="1"/>
</dbReference>
<dbReference type="CDD" id="cd02947">
    <property type="entry name" value="TRX_family"/>
    <property type="match status" value="1"/>
</dbReference>
<evidence type="ECO:0000259" key="4">
    <source>
        <dbReference type="PROSITE" id="PS51352"/>
    </source>
</evidence>
<dbReference type="RefSeq" id="XP_022584590.1">
    <property type="nucleotide sequence ID" value="XM_022722835.1"/>
</dbReference>
<evidence type="ECO:0000313" key="5">
    <source>
        <dbReference type="EMBL" id="OJJ50080.1"/>
    </source>
</evidence>
<evidence type="ECO:0000313" key="6">
    <source>
        <dbReference type="Proteomes" id="UP000184188"/>
    </source>
</evidence>
<dbReference type="EMBL" id="KV878337">
    <property type="protein sequence ID" value="OJJ50080.1"/>
    <property type="molecule type" value="Genomic_DNA"/>
</dbReference>
<feature type="signal peptide" evidence="3">
    <location>
        <begin position="1"/>
        <end position="20"/>
    </location>
</feature>
<gene>
    <name evidence="5" type="ORF">ASPZODRAFT_13178</name>
</gene>
<keyword evidence="6" id="KW-1185">Reference proteome</keyword>
<dbReference type="InterPro" id="IPR013766">
    <property type="entry name" value="Thioredoxin_domain"/>
</dbReference>
<sequence>MDIPWPILLIVLYLVFSAFRSRNSPPLEPHGKVTNIESDSSFDEITGKGTTVVDFYATWCGPCKAVAPRIGALSEEYDGRVRFIQVDVDKFQGLAKRCNVTAMPTFVVYRDGEVQTSIRGANLGLLKSEIEKALAK</sequence>
<dbReference type="GeneID" id="34609300"/>
<dbReference type="Proteomes" id="UP000184188">
    <property type="component" value="Unassembled WGS sequence"/>
</dbReference>
<feature type="chain" id="PRO_5012702237" description="Thioredoxin domain-containing protein" evidence="3">
    <location>
        <begin position="21"/>
        <end position="136"/>
    </location>
</feature>
<evidence type="ECO:0000256" key="2">
    <source>
        <dbReference type="ARBA" id="ARBA00023157"/>
    </source>
</evidence>
<dbReference type="OrthoDB" id="10263751at2759"/>
<dbReference type="Gene3D" id="3.40.30.10">
    <property type="entry name" value="Glutaredoxin"/>
    <property type="match status" value="1"/>
</dbReference>